<keyword evidence="6" id="KW-0378">Hydrolase</keyword>
<evidence type="ECO:0000256" key="11">
    <source>
        <dbReference type="SAM" id="Phobius"/>
    </source>
</evidence>
<keyword evidence="5 11" id="KW-0812">Transmembrane</keyword>
<dbReference type="InterPro" id="IPR017853">
    <property type="entry name" value="GH"/>
</dbReference>
<feature type="transmembrane region" description="Helical" evidence="11">
    <location>
        <begin position="1071"/>
        <end position="1097"/>
    </location>
</feature>
<dbReference type="GO" id="GO:0071916">
    <property type="term" value="F:dipeptide transmembrane transporter activity"/>
    <property type="evidence" value="ECO:0007669"/>
    <property type="project" value="InterPro"/>
</dbReference>
<feature type="active site" description="Nucleophile" evidence="10">
    <location>
        <position position="548"/>
    </location>
</feature>
<evidence type="ECO:0000256" key="5">
    <source>
        <dbReference type="ARBA" id="ARBA00022692"/>
    </source>
</evidence>
<feature type="transmembrane region" description="Helical" evidence="11">
    <location>
        <begin position="1153"/>
        <end position="1177"/>
    </location>
</feature>
<dbReference type="Pfam" id="PF00232">
    <property type="entry name" value="Glyco_hydro_1"/>
    <property type="match status" value="2"/>
</dbReference>
<keyword evidence="9" id="KW-0326">Glycosidase</keyword>
<dbReference type="Proteomes" id="UP000290289">
    <property type="component" value="Chromosome 5"/>
</dbReference>
<feature type="transmembrane region" description="Helical" evidence="11">
    <location>
        <begin position="1025"/>
        <end position="1046"/>
    </location>
</feature>
<dbReference type="InterPro" id="IPR018120">
    <property type="entry name" value="Glyco_hydro_1_AS"/>
</dbReference>
<evidence type="ECO:0000256" key="1">
    <source>
        <dbReference type="ARBA" id="ARBA00004141"/>
    </source>
</evidence>
<dbReference type="GO" id="GO:0042937">
    <property type="term" value="F:tripeptide transmembrane transporter activity"/>
    <property type="evidence" value="ECO:0007669"/>
    <property type="project" value="InterPro"/>
</dbReference>
<dbReference type="SUPFAM" id="SSF51445">
    <property type="entry name" value="(Trans)glycosidases"/>
    <property type="match status" value="1"/>
</dbReference>
<organism evidence="13 14">
    <name type="scientific">Malus domestica</name>
    <name type="common">Apple</name>
    <name type="synonym">Pyrus malus</name>
    <dbReference type="NCBI Taxonomy" id="3750"/>
    <lineage>
        <taxon>Eukaryota</taxon>
        <taxon>Viridiplantae</taxon>
        <taxon>Streptophyta</taxon>
        <taxon>Embryophyta</taxon>
        <taxon>Tracheophyta</taxon>
        <taxon>Spermatophyta</taxon>
        <taxon>Magnoliopsida</taxon>
        <taxon>eudicotyledons</taxon>
        <taxon>Gunneridae</taxon>
        <taxon>Pentapetalae</taxon>
        <taxon>rosids</taxon>
        <taxon>fabids</taxon>
        <taxon>Rosales</taxon>
        <taxon>Rosaceae</taxon>
        <taxon>Amygdaloideae</taxon>
        <taxon>Maleae</taxon>
        <taxon>Malus</taxon>
    </lineage>
</organism>
<evidence type="ECO:0000256" key="7">
    <source>
        <dbReference type="ARBA" id="ARBA00022989"/>
    </source>
</evidence>
<dbReference type="FunFam" id="3.20.20.80:FF:000020">
    <property type="entry name" value="Beta-glucosidase 12"/>
    <property type="match status" value="1"/>
</dbReference>
<comment type="similarity">
    <text evidence="2">Belongs to the major facilitator superfamily. Proton-dependent oligopeptide transporter (POT/PTR) (TC 2.A.17) family.</text>
</comment>
<comment type="similarity">
    <text evidence="3">Belongs to the glycosyl hydrolase 1 family.</text>
</comment>
<evidence type="ECO:0000256" key="2">
    <source>
        <dbReference type="ARBA" id="ARBA00005982"/>
    </source>
</evidence>
<evidence type="ECO:0000259" key="12">
    <source>
        <dbReference type="Pfam" id="PF03151"/>
    </source>
</evidence>
<dbReference type="InterPro" id="IPR000109">
    <property type="entry name" value="POT_fam"/>
</dbReference>
<dbReference type="PRINTS" id="PR00131">
    <property type="entry name" value="GLHYDRLASE1"/>
</dbReference>
<dbReference type="GO" id="GO:0004553">
    <property type="term" value="F:hydrolase activity, hydrolyzing O-glycosyl compounds"/>
    <property type="evidence" value="ECO:0007669"/>
    <property type="project" value="InterPro"/>
</dbReference>
<accession>A0A498JU12</accession>
<evidence type="ECO:0000256" key="8">
    <source>
        <dbReference type="ARBA" id="ARBA00023136"/>
    </source>
</evidence>
<dbReference type="InterPro" id="IPR004853">
    <property type="entry name" value="Sugar_P_trans_dom"/>
</dbReference>
<sequence length="1288" mass="145060">MTGFMGAMVSNLAFVFRNIFSKKGMKGKSVSGMNYYACLSMLSLLILIPFAIAVEGPKMWAAGWNTALAQIGFIHVTRPDISLNIQRWEHNEAVIVFSIIIFYTPVQPVNALGAAIAILETFLYSQMVKLETVSVSLEWDPMGLRIQKSNIYAISFIHTLKLIMEHFSALHVFLIVDICFAIPMVSCNHIFLKGNSATSPFPSNFLFGTASSSYQFEGAFLTDGKSLSNWDVFTHKPGHISDGTNGDIADDQYHLYLEDLDLMNYIGVNTYRFSISWARVLPRIHPFVTLTHYDIPQELEDRYGAWLSPQLQEDFVYYANTCFKFFGDRVKYWVTFNEPNVVVIRGYRSGMYPPARCSRPFGNCTSGDSEREPFIAAHNIILSHAAAVHLYRTKYQKKQRGSIGIVMNALWYEPISNSLEDKSAAERAMFLDPVLQGKYPAEMREILGADLPAFSKSDVEMLKKNGLDFIGINHYTSFYSKDCMFSACEPGPGTSRTEGFALRTAQKDGVFIGEPTSVDWLYVYPQGMEKIVTYVKDRYNNTPIFITENGFGEVGNPNSCNEELLNDVKRVEYMRSYLHALAEGIRKGADVRGYLVWSLLDNFEWTSGYTVRFGLHRVDYATLKRTQRLSAAWYKQFVSNHTTQRRILSDKSNLPVQEAAGVLRFSSSVAERFSYYGTAGNLVTYLTNELHEPIPKAAKNVNTWVGVSSLLPIIGGFVADAFLGRFNTILVSSIIYCFAMVMLTVTVSIIPRRYQKAMFFVSLYTLAIGQGGHKPCVQTFAADQFDEDLPEEKKAKSSFFNWWYMGIVVGASTAILAVIYVQDNVGWAAGFGIMTGAMVVALVLFLLGYKRYRKQRPLGSPFTKVVQVLVAAARKWRVDGTLMAGFGVYKDDESQHDTRRTLAHTSQFRCLDKAMIIDQLDASSKTRNPWRLCSQNQVEQVKLVLRLIPVWMCCLMFAVVQSFSVTFFTKQGSTMVRSIGSNFKIPQASLQVFNGLTIIVVIPIYDRVFVPAARKITGHSSGITILQRIGIGLFVSIFTMVVSALVEAKRVSIARDHNLLDNPKTIVPMRVWWLIPQYMICGLSDVFTFVGLQEFFYDQMPEEMRSMGAAAYLSVVGVGNFMSNAIISAVQEISSKHGEKWLGNNINRAHLNYFYWVIAALSTFNWCIYVLIAKLFVYKKLANHRIEPSLMAEMKTVVRCLLDLPMEMKIQNKDVIAGSGYVAASMRLWVFMTWELGSSQAVHSFCSRLDASSHQRLEGLNFSAEGKQSVVANLAYNDLHNMMDSSVY</sequence>
<gene>
    <name evidence="13" type="ORF">DVH24_011704</name>
</gene>
<dbReference type="GO" id="GO:0005975">
    <property type="term" value="P:carbohydrate metabolic process"/>
    <property type="evidence" value="ECO:0007669"/>
    <property type="project" value="InterPro"/>
</dbReference>
<dbReference type="Gene3D" id="3.20.20.80">
    <property type="entry name" value="Glycosidases"/>
    <property type="match status" value="1"/>
</dbReference>
<dbReference type="EMBL" id="RDQH01000331">
    <property type="protein sequence ID" value="RXH99379.1"/>
    <property type="molecule type" value="Genomic_DNA"/>
</dbReference>
<evidence type="ECO:0000256" key="10">
    <source>
        <dbReference type="PROSITE-ProRule" id="PRU10055"/>
    </source>
</evidence>
<dbReference type="InterPro" id="IPR001360">
    <property type="entry name" value="Glyco_hydro_1"/>
</dbReference>
<evidence type="ECO:0000256" key="6">
    <source>
        <dbReference type="ARBA" id="ARBA00022801"/>
    </source>
</evidence>
<feature type="transmembrane region" description="Helical" evidence="11">
    <location>
        <begin position="802"/>
        <end position="821"/>
    </location>
</feature>
<comment type="subcellular location">
    <subcellularLocation>
        <location evidence="1">Membrane</location>
        <topology evidence="1">Multi-pass membrane protein</topology>
    </subcellularLocation>
</comment>
<name>A0A498JU12_MALDO</name>
<dbReference type="PROSITE" id="PS01022">
    <property type="entry name" value="PTR2_1"/>
    <property type="match status" value="1"/>
</dbReference>
<keyword evidence="8 11" id="KW-0472">Membrane</keyword>
<keyword evidence="7 11" id="KW-1133">Transmembrane helix</keyword>
<dbReference type="PROSITE" id="PS00572">
    <property type="entry name" value="GLYCOSYL_HYDROL_F1_1"/>
    <property type="match status" value="1"/>
</dbReference>
<evidence type="ECO:0000256" key="3">
    <source>
        <dbReference type="ARBA" id="ARBA00010838"/>
    </source>
</evidence>
<evidence type="ECO:0000256" key="4">
    <source>
        <dbReference type="ARBA" id="ARBA00022553"/>
    </source>
</evidence>
<dbReference type="Pfam" id="PF00854">
    <property type="entry name" value="PTR2"/>
    <property type="match status" value="1"/>
</dbReference>
<comment type="caution">
    <text evidence="13">The sequence shown here is derived from an EMBL/GenBank/DDBJ whole genome shotgun (WGS) entry which is preliminary data.</text>
</comment>
<dbReference type="Gene3D" id="1.20.1250.20">
    <property type="entry name" value="MFS general substrate transporter like domains"/>
    <property type="match status" value="1"/>
</dbReference>
<keyword evidence="4" id="KW-0597">Phosphoprotein</keyword>
<evidence type="ECO:0000313" key="13">
    <source>
        <dbReference type="EMBL" id="RXH99379.1"/>
    </source>
</evidence>
<dbReference type="InterPro" id="IPR036259">
    <property type="entry name" value="MFS_trans_sf"/>
</dbReference>
<dbReference type="PROSITE" id="PS00653">
    <property type="entry name" value="GLYCOSYL_HYDROL_F1_2"/>
    <property type="match status" value="1"/>
</dbReference>
<feature type="transmembrane region" description="Helical" evidence="11">
    <location>
        <begin position="1109"/>
        <end position="1133"/>
    </location>
</feature>
<evidence type="ECO:0000313" key="14">
    <source>
        <dbReference type="Proteomes" id="UP000290289"/>
    </source>
</evidence>
<dbReference type="InterPro" id="IPR033132">
    <property type="entry name" value="GH_1_N_CS"/>
</dbReference>
<feature type="transmembrane region" description="Helical" evidence="11">
    <location>
        <begin position="943"/>
        <end position="968"/>
    </location>
</feature>
<protein>
    <recommendedName>
        <fullName evidence="12">Sugar phosphate transporter domain-containing protein</fullName>
    </recommendedName>
</protein>
<dbReference type="PANTHER" id="PTHR11654">
    <property type="entry name" value="OLIGOPEPTIDE TRANSPORTER-RELATED"/>
    <property type="match status" value="1"/>
</dbReference>
<dbReference type="GO" id="GO:0016020">
    <property type="term" value="C:membrane"/>
    <property type="evidence" value="ECO:0007669"/>
    <property type="project" value="UniProtKB-SubCell"/>
</dbReference>
<evidence type="ECO:0000256" key="9">
    <source>
        <dbReference type="ARBA" id="ARBA00023295"/>
    </source>
</evidence>
<proteinExistence type="inferred from homology"/>
<dbReference type="InterPro" id="IPR018456">
    <property type="entry name" value="PTR2_symporter_CS"/>
</dbReference>
<keyword evidence="14" id="KW-1185">Reference proteome</keyword>
<feature type="transmembrane region" description="Helical" evidence="11">
    <location>
        <begin position="729"/>
        <end position="750"/>
    </location>
</feature>
<dbReference type="Pfam" id="PF03151">
    <property type="entry name" value="TPT"/>
    <property type="match status" value="1"/>
</dbReference>
<feature type="transmembrane region" description="Helical" evidence="11">
    <location>
        <begin position="827"/>
        <end position="849"/>
    </location>
</feature>
<dbReference type="InterPro" id="IPR044739">
    <property type="entry name" value="NRT1/PTR"/>
</dbReference>
<feature type="transmembrane region" description="Helical" evidence="11">
    <location>
        <begin position="93"/>
        <end position="119"/>
    </location>
</feature>
<feature type="domain" description="Sugar phosphate transporter" evidence="12">
    <location>
        <begin position="1"/>
        <end position="67"/>
    </location>
</feature>
<dbReference type="CDD" id="cd17417">
    <property type="entry name" value="MFS_NPF5"/>
    <property type="match status" value="1"/>
</dbReference>
<reference evidence="13 14" key="1">
    <citation type="submission" date="2018-10" db="EMBL/GenBank/DDBJ databases">
        <title>A high-quality apple genome assembly.</title>
        <authorList>
            <person name="Hu J."/>
        </authorList>
    </citation>
    <scope>NUCLEOTIDE SEQUENCE [LARGE SCALE GENOMIC DNA]</scope>
    <source>
        <strain evidence="14">cv. HFTH1</strain>
        <tissue evidence="13">Young leaf</tissue>
    </source>
</reference>
<dbReference type="SUPFAM" id="SSF103473">
    <property type="entry name" value="MFS general substrate transporter"/>
    <property type="match status" value="1"/>
</dbReference>